<protein>
    <submittedName>
        <fullName evidence="2">Uncharacterized protein</fullName>
    </submittedName>
</protein>
<accession>A0A176VNX6</accession>
<evidence type="ECO:0000256" key="1">
    <source>
        <dbReference type="SAM" id="Phobius"/>
    </source>
</evidence>
<comment type="caution">
    <text evidence="2">The sequence shown here is derived from an EMBL/GenBank/DDBJ whole genome shotgun (WGS) entry which is preliminary data.</text>
</comment>
<proteinExistence type="predicted"/>
<evidence type="ECO:0000313" key="2">
    <source>
        <dbReference type="EMBL" id="OAE22619.1"/>
    </source>
</evidence>
<dbReference type="PANTHER" id="PTHR31389">
    <property type="entry name" value="LD39211P"/>
    <property type="match status" value="1"/>
</dbReference>
<dbReference type="Proteomes" id="UP000077202">
    <property type="component" value="Unassembled WGS sequence"/>
</dbReference>
<sequence>MGQSQNSKGHPYASMNLKYGHPVEFVNAHQQQQQEPVSTRLLANVLSSKAKRISAGIVLMSFLAILNLGAFFAALRIGLVFYTPESQGPSLAVRGFNHDFDYPVCLLVAIGDDGDKPNEQAVPYSELYRLTDAAIDELRQRPPATKLLLAADYTTVACKMLRDSLELVESLAGVVELSCQTPGQAYKNVVHSGHQKIRCGTTVVGDSARYVPQLTLEWAQLMQWQSLRVVNLDDEDPARAGPGIPRENWRPTVVTAFSTNHFAVGSLLLRSLAKAGKEAADAGLYNVSVIAYQLEEFNSTLQPLLDCVVREMNEEYNVNTELRLFNFSAVPAWMRINESRGYSGTGEYAWKVEIIHSVLVERGFVLWADAGGRFTFHGLIESLNNTLAHGFANKNTVGVLPKWVHSGMLKYFRYNFHHNPPVPNCDGSGIGFTLDKYQSLARPWYDCSITRQCIAPDGSSRANHRQDQSALTILTSLNGDVCQGISSSVKRHMDSHPGDFSGTNPTRCYSDPLQWRTTIALSRGTECRNLLERELED</sequence>
<reference evidence="2" key="1">
    <citation type="submission" date="2016-03" db="EMBL/GenBank/DDBJ databases">
        <title>Mechanisms controlling the formation of the plant cell surface in tip-growing cells are functionally conserved among land plants.</title>
        <authorList>
            <person name="Honkanen S."/>
            <person name="Jones V.A."/>
            <person name="Morieri G."/>
            <person name="Champion C."/>
            <person name="Hetherington A.J."/>
            <person name="Kelly S."/>
            <person name="Saint-Marcoux D."/>
            <person name="Proust H."/>
            <person name="Prescott H."/>
            <person name="Dolan L."/>
        </authorList>
    </citation>
    <scope>NUCLEOTIDE SEQUENCE [LARGE SCALE GENOMIC DNA]</scope>
    <source>
        <tissue evidence="2">Whole gametophyte</tissue>
    </source>
</reference>
<gene>
    <name evidence="2" type="ORF">AXG93_531s1010</name>
</gene>
<feature type="transmembrane region" description="Helical" evidence="1">
    <location>
        <begin position="57"/>
        <end position="82"/>
    </location>
</feature>
<keyword evidence="1" id="KW-0472">Membrane</keyword>
<keyword evidence="1" id="KW-0812">Transmembrane</keyword>
<keyword evidence="1" id="KW-1133">Transmembrane helix</keyword>
<name>A0A176VNX6_MARPO</name>
<dbReference type="PANTHER" id="PTHR31389:SF9">
    <property type="match status" value="1"/>
</dbReference>
<dbReference type="AlphaFoldDB" id="A0A176VNX6"/>
<keyword evidence="3" id="KW-1185">Reference proteome</keyword>
<dbReference type="EMBL" id="LVLJ01003104">
    <property type="protein sequence ID" value="OAE22619.1"/>
    <property type="molecule type" value="Genomic_DNA"/>
</dbReference>
<organism evidence="2 3">
    <name type="scientific">Marchantia polymorpha subsp. ruderalis</name>
    <dbReference type="NCBI Taxonomy" id="1480154"/>
    <lineage>
        <taxon>Eukaryota</taxon>
        <taxon>Viridiplantae</taxon>
        <taxon>Streptophyta</taxon>
        <taxon>Embryophyta</taxon>
        <taxon>Marchantiophyta</taxon>
        <taxon>Marchantiopsida</taxon>
        <taxon>Marchantiidae</taxon>
        <taxon>Marchantiales</taxon>
        <taxon>Marchantiaceae</taxon>
        <taxon>Marchantia</taxon>
    </lineage>
</organism>
<evidence type="ECO:0000313" key="3">
    <source>
        <dbReference type="Proteomes" id="UP000077202"/>
    </source>
</evidence>